<dbReference type="Proteomes" id="UP000639973">
    <property type="component" value="Unassembled WGS sequence"/>
</dbReference>
<sequence length="77" mass="9092">MDLSARLDDWRDRRNRIAHGTVYTEPARKNYADEFDAFMKRAEDCARDGKPLLNCLNNWDRAVRARHRRQSRTASAL</sequence>
<comment type="caution">
    <text evidence="1">The sequence shown here is derived from an EMBL/GenBank/DDBJ whole genome shotgun (WGS) entry which is preliminary data.</text>
</comment>
<evidence type="ECO:0000313" key="2">
    <source>
        <dbReference type="Proteomes" id="UP000639973"/>
    </source>
</evidence>
<organism evidence="1 2">
    <name type="scientific">Deinococcus aerolatus</name>
    <dbReference type="NCBI Taxonomy" id="522487"/>
    <lineage>
        <taxon>Bacteria</taxon>
        <taxon>Thermotogati</taxon>
        <taxon>Deinococcota</taxon>
        <taxon>Deinococci</taxon>
        <taxon>Deinococcales</taxon>
        <taxon>Deinococcaceae</taxon>
        <taxon>Deinococcus</taxon>
    </lineage>
</organism>
<dbReference type="EMBL" id="BMOL01000005">
    <property type="protein sequence ID" value="GGL77893.1"/>
    <property type="molecule type" value="Genomic_DNA"/>
</dbReference>
<keyword evidence="2" id="KW-1185">Reference proteome</keyword>
<name>A0ABQ2G6U4_9DEIO</name>
<protein>
    <recommendedName>
        <fullName evidence="3">RiboL-PSP-HEPN domain-containing protein</fullName>
    </recommendedName>
</protein>
<reference evidence="2" key="1">
    <citation type="journal article" date="2019" name="Int. J. Syst. Evol. Microbiol.">
        <title>The Global Catalogue of Microorganisms (GCM) 10K type strain sequencing project: providing services to taxonomists for standard genome sequencing and annotation.</title>
        <authorList>
            <consortium name="The Broad Institute Genomics Platform"/>
            <consortium name="The Broad Institute Genome Sequencing Center for Infectious Disease"/>
            <person name="Wu L."/>
            <person name="Ma J."/>
        </authorList>
    </citation>
    <scope>NUCLEOTIDE SEQUENCE [LARGE SCALE GENOMIC DNA]</scope>
    <source>
        <strain evidence="2">JCM 15442</strain>
    </source>
</reference>
<evidence type="ECO:0000313" key="1">
    <source>
        <dbReference type="EMBL" id="GGL77893.1"/>
    </source>
</evidence>
<accession>A0ABQ2G6U4</accession>
<proteinExistence type="predicted"/>
<evidence type="ECO:0008006" key="3">
    <source>
        <dbReference type="Google" id="ProtNLM"/>
    </source>
</evidence>
<gene>
    <name evidence="1" type="ORF">GCM10010840_14740</name>
</gene>